<accession>A0ABU6QUE7</accession>
<organism evidence="1 2">
    <name type="scientific">Stylosanthes scabra</name>
    <dbReference type="NCBI Taxonomy" id="79078"/>
    <lineage>
        <taxon>Eukaryota</taxon>
        <taxon>Viridiplantae</taxon>
        <taxon>Streptophyta</taxon>
        <taxon>Embryophyta</taxon>
        <taxon>Tracheophyta</taxon>
        <taxon>Spermatophyta</taxon>
        <taxon>Magnoliopsida</taxon>
        <taxon>eudicotyledons</taxon>
        <taxon>Gunneridae</taxon>
        <taxon>Pentapetalae</taxon>
        <taxon>rosids</taxon>
        <taxon>fabids</taxon>
        <taxon>Fabales</taxon>
        <taxon>Fabaceae</taxon>
        <taxon>Papilionoideae</taxon>
        <taxon>50 kb inversion clade</taxon>
        <taxon>dalbergioids sensu lato</taxon>
        <taxon>Dalbergieae</taxon>
        <taxon>Pterocarpus clade</taxon>
        <taxon>Stylosanthes</taxon>
    </lineage>
</organism>
<protein>
    <submittedName>
        <fullName evidence="1">Uncharacterized protein</fullName>
    </submittedName>
</protein>
<dbReference type="Proteomes" id="UP001341840">
    <property type="component" value="Unassembled WGS sequence"/>
</dbReference>
<comment type="caution">
    <text evidence="1">The sequence shown here is derived from an EMBL/GenBank/DDBJ whole genome shotgun (WGS) entry which is preliminary data.</text>
</comment>
<proteinExistence type="predicted"/>
<evidence type="ECO:0000313" key="2">
    <source>
        <dbReference type="Proteomes" id="UP001341840"/>
    </source>
</evidence>
<dbReference type="EMBL" id="JASCZI010001448">
    <property type="protein sequence ID" value="MED6114990.1"/>
    <property type="molecule type" value="Genomic_DNA"/>
</dbReference>
<sequence length="105" mass="11509">MLGCAIARRDRAAARSRLHHLKGCFQTLFLITLSHNTNLHITLGTHTHFTTPLNCVNITHYSLTNGDNDGAKPLLDYTLVHKGTVPSSSVGRANAKNNDLGPFKF</sequence>
<keyword evidence="2" id="KW-1185">Reference proteome</keyword>
<evidence type="ECO:0000313" key="1">
    <source>
        <dbReference type="EMBL" id="MED6114990.1"/>
    </source>
</evidence>
<gene>
    <name evidence="1" type="ORF">PIB30_085861</name>
</gene>
<name>A0ABU6QUE7_9FABA</name>
<reference evidence="1 2" key="1">
    <citation type="journal article" date="2023" name="Plants (Basel)">
        <title>Bridging the Gap: Combining Genomics and Transcriptomics Approaches to Understand Stylosanthes scabra, an Orphan Legume from the Brazilian Caatinga.</title>
        <authorList>
            <person name="Ferreira-Neto J.R.C."/>
            <person name="da Silva M.D."/>
            <person name="Binneck E."/>
            <person name="de Melo N.F."/>
            <person name="da Silva R.H."/>
            <person name="de Melo A.L.T.M."/>
            <person name="Pandolfi V."/>
            <person name="Bustamante F.O."/>
            <person name="Brasileiro-Vidal A.C."/>
            <person name="Benko-Iseppon A.M."/>
        </authorList>
    </citation>
    <scope>NUCLEOTIDE SEQUENCE [LARGE SCALE GENOMIC DNA]</scope>
    <source>
        <tissue evidence="1">Leaves</tissue>
    </source>
</reference>